<dbReference type="EMBL" id="CAXDID020000002">
    <property type="protein sequence ID" value="CAL5971466.1"/>
    <property type="molecule type" value="Genomic_DNA"/>
</dbReference>
<keyword evidence="2" id="KW-0677">Repeat</keyword>
<evidence type="ECO:0000256" key="1">
    <source>
        <dbReference type="ARBA" id="ARBA00022614"/>
    </source>
</evidence>
<dbReference type="PROSITE" id="PS51450">
    <property type="entry name" value="LRR"/>
    <property type="match status" value="5"/>
</dbReference>
<dbReference type="InterPro" id="IPR032675">
    <property type="entry name" value="LRR_dom_sf"/>
</dbReference>
<sequence length="313" mass="36417">MNFQMIFQEIIMEDDKDNLDNIFYPIRQQTKAKVYNEFNIKSYSTSQIINLDQNGIYRNITMMLFQPKLQTLQIIGCKLESLDGIEQLPKLQIINASNNKFKTIQQLSSLRYVQTLNLKGNQLISLDGIEELTLLQKINLSCNKLTSIKQLSKLTLCEQLDLSYNKVTSVEPIANFSNLKQLNLVDNLVSSLFGLKNLVKLEALNILGNEVSDLRQLLFLKHLPNLKQMFIIGTEYLTSFVEDNHNECVFSPLYPYYAIKILPNIKSFEYNVNNENQRNLVFYPEQIRTEALARKFQIETELNEELEVELRKQ</sequence>
<protein>
    <recommendedName>
        <fullName evidence="5">Leucine rich repeat protein</fullName>
    </recommendedName>
</protein>
<comment type="caution">
    <text evidence="3">The sequence shown here is derived from an EMBL/GenBank/DDBJ whole genome shotgun (WGS) entry which is preliminary data.</text>
</comment>
<dbReference type="PANTHER" id="PTHR46652">
    <property type="entry name" value="LEUCINE-RICH REPEAT AND IQ DOMAIN-CONTAINING PROTEIN 1-RELATED"/>
    <property type="match status" value="1"/>
</dbReference>
<gene>
    <name evidence="3" type="ORF">HINF_LOCUS1406</name>
</gene>
<name>A0ABP1GJR4_9EUKA</name>
<dbReference type="InterPro" id="IPR050836">
    <property type="entry name" value="SDS22/Internalin_LRR"/>
</dbReference>
<dbReference type="InterPro" id="IPR001611">
    <property type="entry name" value="Leu-rich_rpt"/>
</dbReference>
<keyword evidence="4" id="KW-1185">Reference proteome</keyword>
<evidence type="ECO:0008006" key="5">
    <source>
        <dbReference type="Google" id="ProtNLM"/>
    </source>
</evidence>
<evidence type="ECO:0000256" key="2">
    <source>
        <dbReference type="ARBA" id="ARBA00022737"/>
    </source>
</evidence>
<reference evidence="3 4" key="1">
    <citation type="submission" date="2024-07" db="EMBL/GenBank/DDBJ databases">
        <authorList>
            <person name="Akdeniz Z."/>
        </authorList>
    </citation>
    <scope>NUCLEOTIDE SEQUENCE [LARGE SCALE GENOMIC DNA]</scope>
</reference>
<dbReference type="Proteomes" id="UP001642409">
    <property type="component" value="Unassembled WGS sequence"/>
</dbReference>
<evidence type="ECO:0000313" key="3">
    <source>
        <dbReference type="EMBL" id="CAL5971466.1"/>
    </source>
</evidence>
<dbReference type="Gene3D" id="3.80.10.10">
    <property type="entry name" value="Ribonuclease Inhibitor"/>
    <property type="match status" value="1"/>
</dbReference>
<dbReference type="InterPro" id="IPR025875">
    <property type="entry name" value="Leu-rich_rpt_4"/>
</dbReference>
<dbReference type="Pfam" id="PF12799">
    <property type="entry name" value="LRR_4"/>
    <property type="match status" value="1"/>
</dbReference>
<accession>A0ABP1GJR4</accession>
<proteinExistence type="predicted"/>
<dbReference type="PANTHER" id="PTHR46652:SF3">
    <property type="entry name" value="LEUCINE-RICH REPEAT-CONTAINING PROTEIN 9"/>
    <property type="match status" value="1"/>
</dbReference>
<keyword evidence="1" id="KW-0433">Leucine-rich repeat</keyword>
<organism evidence="3 4">
    <name type="scientific">Hexamita inflata</name>
    <dbReference type="NCBI Taxonomy" id="28002"/>
    <lineage>
        <taxon>Eukaryota</taxon>
        <taxon>Metamonada</taxon>
        <taxon>Diplomonadida</taxon>
        <taxon>Hexamitidae</taxon>
        <taxon>Hexamitinae</taxon>
        <taxon>Hexamita</taxon>
    </lineage>
</organism>
<evidence type="ECO:0000313" key="4">
    <source>
        <dbReference type="Proteomes" id="UP001642409"/>
    </source>
</evidence>
<dbReference type="SUPFAM" id="SSF52058">
    <property type="entry name" value="L domain-like"/>
    <property type="match status" value="1"/>
</dbReference>